<feature type="region of interest" description="Disordered" evidence="2">
    <location>
        <begin position="1"/>
        <end position="20"/>
    </location>
</feature>
<reference evidence="3 4" key="1">
    <citation type="submission" date="2019-08" db="EMBL/GenBank/DDBJ databases">
        <authorList>
            <person name="Alioto T."/>
            <person name="Alioto T."/>
            <person name="Gomez Garrido J."/>
        </authorList>
    </citation>
    <scope>NUCLEOTIDE SEQUENCE [LARGE SCALE GENOMIC DNA]</scope>
</reference>
<feature type="coiled-coil region" evidence="1">
    <location>
        <begin position="420"/>
        <end position="454"/>
    </location>
</feature>
<dbReference type="AlphaFoldDB" id="A0A5E4M4J8"/>
<evidence type="ECO:0000256" key="2">
    <source>
        <dbReference type="SAM" id="MobiDB-lite"/>
    </source>
</evidence>
<accession>A0A5E4M4J8</accession>
<keyword evidence="4" id="KW-1185">Reference proteome</keyword>
<evidence type="ECO:0000256" key="1">
    <source>
        <dbReference type="SAM" id="Coils"/>
    </source>
</evidence>
<dbReference type="EMBL" id="CABPRJ010000016">
    <property type="protein sequence ID" value="VVC25613.1"/>
    <property type="molecule type" value="Genomic_DNA"/>
</dbReference>
<keyword evidence="1" id="KW-0175">Coiled coil</keyword>
<sequence>MNENEAENEIMQDAGGVSNDISPLANTSDPNFNNINSNILENIDLNQSFKDSTRYLDQSHLYTERDNVIMALKVPEYKKTLTEKDFTIESLQTDIRNYQQNFYNLNKSKTSMLFNTNLQDMSERINGLGNAVDFLRIRQNDVVATTNTFQEKIIHMSCIIDNTLKQVKIEKERLKQDLENVLCSNELEYLKSENEILNAKLNVANIKLNEEKESVFKNNQYFEKVIKYKADKYDEILAENQSLKDELAKIKMSLNENKNQLDLKLKTIEDQTEVIIDNLKQSDILKKDNCTLKERIQHLEKTNDGLMDDISQNVVYQKTIQEEKENNYKNYDHTLKNYEENILQLNKELKLQKENEYTIQNEVINLKQEVQSSNNKITNLQEELKVNLTLIPELQNKIYASIKNLNNDLTLSYKKLQDCITEFAIEKSKLEKDKNELENQFKEQLLKLNETTSNYMEYKSKAKLLYSEITKIQQHYYQLEQKISPECKIIETIEISDGEENIDVSIEEFVDEDVSNKKYSKVSYKTNQRFSNYLSKRNLFSMSVGNNTLKRQKTINNTDVPQSTDCSNKLKQNCTQIINNSILNLQNYKETDNKYQVNSFSNIRLNVLKKSLKESGLKDLMPPPKKLMTKSNMQNMTVLNQAEIIHLEELSTKQTKPKK</sequence>
<evidence type="ECO:0000313" key="3">
    <source>
        <dbReference type="EMBL" id="VVC25613.1"/>
    </source>
</evidence>
<dbReference type="Proteomes" id="UP000325440">
    <property type="component" value="Unassembled WGS sequence"/>
</dbReference>
<feature type="compositionally biased region" description="Acidic residues" evidence="2">
    <location>
        <begin position="1"/>
        <end position="10"/>
    </location>
</feature>
<name>A0A5E4M4J8_9HEMI</name>
<gene>
    <name evidence="3" type="ORF">CINCED_3A019754</name>
</gene>
<feature type="coiled-coil region" evidence="1">
    <location>
        <begin position="164"/>
        <end position="271"/>
    </location>
</feature>
<evidence type="ECO:0000313" key="4">
    <source>
        <dbReference type="Proteomes" id="UP000325440"/>
    </source>
</evidence>
<dbReference type="OrthoDB" id="6596919at2759"/>
<organism evidence="3 4">
    <name type="scientific">Cinara cedri</name>
    <dbReference type="NCBI Taxonomy" id="506608"/>
    <lineage>
        <taxon>Eukaryota</taxon>
        <taxon>Metazoa</taxon>
        <taxon>Ecdysozoa</taxon>
        <taxon>Arthropoda</taxon>
        <taxon>Hexapoda</taxon>
        <taxon>Insecta</taxon>
        <taxon>Pterygota</taxon>
        <taxon>Neoptera</taxon>
        <taxon>Paraneoptera</taxon>
        <taxon>Hemiptera</taxon>
        <taxon>Sternorrhyncha</taxon>
        <taxon>Aphidomorpha</taxon>
        <taxon>Aphidoidea</taxon>
        <taxon>Aphididae</taxon>
        <taxon>Lachninae</taxon>
        <taxon>Cinara</taxon>
    </lineage>
</organism>
<proteinExistence type="predicted"/>
<feature type="coiled-coil region" evidence="1">
    <location>
        <begin position="321"/>
        <end position="383"/>
    </location>
</feature>
<protein>
    <submittedName>
        <fullName evidence="3">Uncharacterized protein</fullName>
    </submittedName>
</protein>